<dbReference type="InterPro" id="IPR013783">
    <property type="entry name" value="Ig-like_fold"/>
</dbReference>
<evidence type="ECO:0000256" key="2">
    <source>
        <dbReference type="ARBA" id="ARBA00022729"/>
    </source>
</evidence>
<comment type="subcellular location">
    <subcellularLocation>
        <location evidence="1">Membrane</location>
    </subcellularLocation>
</comment>
<feature type="signal peptide" evidence="6">
    <location>
        <begin position="1"/>
        <end position="19"/>
    </location>
</feature>
<dbReference type="EMBL" id="JAUPFM010000010">
    <property type="protein sequence ID" value="KAK2839877.1"/>
    <property type="molecule type" value="Genomic_DNA"/>
</dbReference>
<evidence type="ECO:0000256" key="3">
    <source>
        <dbReference type="ARBA" id="ARBA00023136"/>
    </source>
</evidence>
<feature type="domain" description="Ig-like" evidence="7">
    <location>
        <begin position="119"/>
        <end position="197"/>
    </location>
</feature>
<dbReference type="GO" id="GO:0016020">
    <property type="term" value="C:membrane"/>
    <property type="evidence" value="ECO:0007669"/>
    <property type="project" value="UniProtKB-SubCell"/>
</dbReference>
<dbReference type="Gene3D" id="2.60.40.10">
    <property type="entry name" value="Immunoglobulins"/>
    <property type="match status" value="2"/>
</dbReference>
<keyword evidence="9" id="KW-1185">Reference proteome</keyword>
<accession>A0AA88SHX5</accession>
<comment type="caution">
    <text evidence="8">The sequence shown here is derived from an EMBL/GenBank/DDBJ whole genome shotgun (WGS) entry which is preliminary data.</text>
</comment>
<evidence type="ECO:0000256" key="4">
    <source>
        <dbReference type="ARBA" id="ARBA00023180"/>
    </source>
</evidence>
<name>A0AA88SHX5_CHASR</name>
<evidence type="ECO:0000256" key="1">
    <source>
        <dbReference type="ARBA" id="ARBA00004370"/>
    </source>
</evidence>
<keyword evidence="3 5" id="KW-0472">Membrane</keyword>
<proteinExistence type="predicted"/>
<organism evidence="8 9">
    <name type="scientific">Channa striata</name>
    <name type="common">Snakehead murrel</name>
    <name type="synonym">Ophicephalus striatus</name>
    <dbReference type="NCBI Taxonomy" id="64152"/>
    <lineage>
        <taxon>Eukaryota</taxon>
        <taxon>Metazoa</taxon>
        <taxon>Chordata</taxon>
        <taxon>Craniata</taxon>
        <taxon>Vertebrata</taxon>
        <taxon>Euteleostomi</taxon>
        <taxon>Actinopterygii</taxon>
        <taxon>Neopterygii</taxon>
        <taxon>Teleostei</taxon>
        <taxon>Neoteleostei</taxon>
        <taxon>Acanthomorphata</taxon>
        <taxon>Anabantaria</taxon>
        <taxon>Anabantiformes</taxon>
        <taxon>Channoidei</taxon>
        <taxon>Channidae</taxon>
        <taxon>Channa</taxon>
    </lineage>
</organism>
<dbReference type="PROSITE" id="PS50835">
    <property type="entry name" value="IG_LIKE"/>
    <property type="match status" value="1"/>
</dbReference>
<dbReference type="SMART" id="SM00409">
    <property type="entry name" value="IG"/>
    <property type="match status" value="2"/>
</dbReference>
<protein>
    <recommendedName>
        <fullName evidence="7">Ig-like domain-containing protein</fullName>
    </recommendedName>
</protein>
<dbReference type="AlphaFoldDB" id="A0AA88SHX5"/>
<evidence type="ECO:0000313" key="8">
    <source>
        <dbReference type="EMBL" id="KAK2839877.1"/>
    </source>
</evidence>
<evidence type="ECO:0000313" key="9">
    <source>
        <dbReference type="Proteomes" id="UP001187415"/>
    </source>
</evidence>
<keyword evidence="2 6" id="KW-0732">Signal</keyword>
<keyword evidence="5" id="KW-1133">Transmembrane helix</keyword>
<dbReference type="InterPro" id="IPR003599">
    <property type="entry name" value="Ig_sub"/>
</dbReference>
<dbReference type="SUPFAM" id="SSF48726">
    <property type="entry name" value="Immunoglobulin"/>
    <property type="match status" value="2"/>
</dbReference>
<dbReference type="InterPro" id="IPR015631">
    <property type="entry name" value="CD2/SLAM_rcpt"/>
</dbReference>
<feature type="transmembrane region" description="Helical" evidence="5">
    <location>
        <begin position="209"/>
        <end position="232"/>
    </location>
</feature>
<evidence type="ECO:0000256" key="6">
    <source>
        <dbReference type="SAM" id="SignalP"/>
    </source>
</evidence>
<dbReference type="Proteomes" id="UP001187415">
    <property type="component" value="Unassembled WGS sequence"/>
</dbReference>
<dbReference type="InterPro" id="IPR036179">
    <property type="entry name" value="Ig-like_dom_sf"/>
</dbReference>
<keyword evidence="4" id="KW-0325">Glycoprotein</keyword>
<dbReference type="Pfam" id="PF13927">
    <property type="entry name" value="Ig_3"/>
    <property type="match status" value="1"/>
</dbReference>
<dbReference type="PANTHER" id="PTHR12080:SF55">
    <property type="entry name" value="LYMPHOCYTE FUNCTION-ASSOCIATED ANTIGEN 3"/>
    <property type="match status" value="1"/>
</dbReference>
<dbReference type="InterPro" id="IPR007110">
    <property type="entry name" value="Ig-like_dom"/>
</dbReference>
<keyword evidence="5" id="KW-0812">Transmembrane</keyword>
<evidence type="ECO:0000256" key="5">
    <source>
        <dbReference type="SAM" id="Phobius"/>
    </source>
</evidence>
<dbReference type="PANTHER" id="PTHR12080">
    <property type="entry name" value="SIGNALING LYMPHOCYTIC ACTIVATION MOLECULE"/>
    <property type="match status" value="1"/>
</dbReference>
<reference evidence="8" key="1">
    <citation type="submission" date="2023-07" db="EMBL/GenBank/DDBJ databases">
        <title>Chromosome-level Genome Assembly of Striped Snakehead (Channa striata).</title>
        <authorList>
            <person name="Liu H."/>
        </authorList>
    </citation>
    <scope>NUCLEOTIDE SEQUENCE</scope>
    <source>
        <strain evidence="8">Gz</strain>
        <tissue evidence="8">Muscle</tissue>
    </source>
</reference>
<feature type="chain" id="PRO_5041634386" description="Ig-like domain-containing protein" evidence="6">
    <location>
        <begin position="20"/>
        <end position="266"/>
    </location>
</feature>
<evidence type="ECO:0000259" key="7">
    <source>
        <dbReference type="PROSITE" id="PS50835"/>
    </source>
</evidence>
<sequence length="266" mass="29832">MARRWFLVFFIVTFSLVSGEPPIYGIKGLQVTVKTQVSKWPDDILWKHNGNKVVEYDGKQEDAYGSFVGRVTLDWVSAELIIKELTYEDSGEYVLEVYKNNNFQQLLYNVEVIDKVTKPTITCEMSNSGTSNTDGNQVTLNCFAESRQPPPLKFEWISNGKTQSGPKLEITLGGAYDTEEYKCVVSNPLTNETATFTAKDCYPDKSPSVSVIVILIFLFGICVLAAVLALVFRKKKDVPGGNLTLFYTKHPLFLLLSDLSPEKTKI</sequence>
<gene>
    <name evidence="8" type="ORF">Q5P01_013617</name>
</gene>